<reference evidence="2 3" key="1">
    <citation type="submission" date="2016-10" db="EMBL/GenBank/DDBJ databases">
        <authorList>
            <person name="de Groot N.N."/>
        </authorList>
    </citation>
    <scope>NUCLEOTIDE SEQUENCE [LARGE SCALE GENOMIC DNA]</scope>
    <source>
        <strain evidence="2 3">DSM 5885</strain>
    </source>
</reference>
<name>A0A1G8IHZ5_9RHOO</name>
<evidence type="ECO:0000313" key="3">
    <source>
        <dbReference type="Proteomes" id="UP000198607"/>
    </source>
</evidence>
<proteinExistence type="predicted"/>
<dbReference type="OrthoDB" id="5405523at2"/>
<organism evidence="2 3">
    <name type="scientific">Propionivibrio dicarboxylicus</name>
    <dbReference type="NCBI Taxonomy" id="83767"/>
    <lineage>
        <taxon>Bacteria</taxon>
        <taxon>Pseudomonadati</taxon>
        <taxon>Pseudomonadota</taxon>
        <taxon>Betaproteobacteria</taxon>
        <taxon>Rhodocyclales</taxon>
        <taxon>Rhodocyclaceae</taxon>
        <taxon>Propionivibrio</taxon>
    </lineage>
</organism>
<evidence type="ECO:0000313" key="2">
    <source>
        <dbReference type="EMBL" id="SDI18629.1"/>
    </source>
</evidence>
<keyword evidence="1" id="KW-0812">Transmembrane</keyword>
<keyword evidence="1" id="KW-0472">Membrane</keyword>
<protein>
    <submittedName>
        <fullName evidence="2">Uncharacterized protein</fullName>
    </submittedName>
</protein>
<keyword evidence="3" id="KW-1185">Reference proteome</keyword>
<evidence type="ECO:0000256" key="1">
    <source>
        <dbReference type="SAM" id="Phobius"/>
    </source>
</evidence>
<dbReference type="RefSeq" id="WP_091938729.1">
    <property type="nucleotide sequence ID" value="NZ_FNCY01000014.1"/>
</dbReference>
<sequence>MDWVRPRKFELALLVAIVGGLVFVLLTALERTREDVESSAVQTEVAALRVELLDRLTHRELYGGMVPDSRNPMLWVARRPAGYLGEIDTVPVEGGVWYFDRSRQALVYRFRSGRESCYKLVRGGEAPSALGQLSGIGLRQLGEVGKCVK</sequence>
<keyword evidence="1" id="KW-1133">Transmembrane helix</keyword>
<dbReference type="Proteomes" id="UP000198607">
    <property type="component" value="Unassembled WGS sequence"/>
</dbReference>
<gene>
    <name evidence="2" type="ORF">SAMN05660652_03002</name>
</gene>
<feature type="transmembrane region" description="Helical" evidence="1">
    <location>
        <begin position="12"/>
        <end position="29"/>
    </location>
</feature>
<dbReference type="STRING" id="83767.SAMN05660652_03002"/>
<accession>A0A1G8IHZ5</accession>
<dbReference type="AlphaFoldDB" id="A0A1G8IHZ5"/>
<dbReference type="EMBL" id="FNCY01000014">
    <property type="protein sequence ID" value="SDI18629.1"/>
    <property type="molecule type" value="Genomic_DNA"/>
</dbReference>